<dbReference type="Gene3D" id="3.20.20.140">
    <property type="entry name" value="Metal-dependent hydrolases"/>
    <property type="match status" value="1"/>
</dbReference>
<dbReference type="EMBL" id="AYKW01000045">
    <property type="protein sequence ID" value="PIL25971.1"/>
    <property type="molecule type" value="Genomic_DNA"/>
</dbReference>
<dbReference type="GO" id="GO:0000105">
    <property type="term" value="P:L-histidine biosynthetic process"/>
    <property type="evidence" value="ECO:0007669"/>
    <property type="project" value="UniProtKB-UniRule"/>
</dbReference>
<dbReference type="EC" id="3.1.3.15" evidence="3 8"/>
<dbReference type="Pfam" id="PF02811">
    <property type="entry name" value="PHP"/>
    <property type="match status" value="1"/>
</dbReference>
<gene>
    <name evidence="10" type="ORF">GSI_11725</name>
</gene>
<dbReference type="NCBIfam" id="TIGR01856">
    <property type="entry name" value="hisJ_fam"/>
    <property type="match status" value="1"/>
</dbReference>
<proteinExistence type="inferred from homology"/>
<organism evidence="10 11">
    <name type="scientific">Ganoderma sinense ZZ0214-1</name>
    <dbReference type="NCBI Taxonomy" id="1077348"/>
    <lineage>
        <taxon>Eukaryota</taxon>
        <taxon>Fungi</taxon>
        <taxon>Dikarya</taxon>
        <taxon>Basidiomycota</taxon>
        <taxon>Agaricomycotina</taxon>
        <taxon>Agaricomycetes</taxon>
        <taxon>Polyporales</taxon>
        <taxon>Polyporaceae</taxon>
        <taxon>Ganoderma</taxon>
    </lineage>
</organism>
<dbReference type="InterPro" id="IPR016195">
    <property type="entry name" value="Pol/histidinol_Pase-like"/>
</dbReference>
<dbReference type="SUPFAM" id="SSF89550">
    <property type="entry name" value="PHP domain-like"/>
    <property type="match status" value="1"/>
</dbReference>
<evidence type="ECO:0000313" key="11">
    <source>
        <dbReference type="Proteomes" id="UP000230002"/>
    </source>
</evidence>
<accession>A0A2G8RWS7</accession>
<dbReference type="GO" id="GO:0005737">
    <property type="term" value="C:cytoplasm"/>
    <property type="evidence" value="ECO:0007669"/>
    <property type="project" value="TreeGrafter"/>
</dbReference>
<comment type="similarity">
    <text evidence="2 8">Belongs to the PHP hydrolase family. HisK subfamily.</text>
</comment>
<keyword evidence="11" id="KW-1185">Reference proteome</keyword>
<evidence type="ECO:0000256" key="8">
    <source>
        <dbReference type="RuleBase" id="RU366003"/>
    </source>
</evidence>
<evidence type="ECO:0000256" key="6">
    <source>
        <dbReference type="ARBA" id="ARBA00023102"/>
    </source>
</evidence>
<dbReference type="PANTHER" id="PTHR21039:SF0">
    <property type="entry name" value="HISTIDINOL-PHOSPHATASE"/>
    <property type="match status" value="1"/>
</dbReference>
<keyword evidence="4 8" id="KW-0028">Amino-acid biosynthesis</keyword>
<dbReference type="OrthoDB" id="5957391at2759"/>
<dbReference type="GO" id="GO:0004401">
    <property type="term" value="F:histidinol-phosphatase activity"/>
    <property type="evidence" value="ECO:0007669"/>
    <property type="project" value="UniProtKB-UniRule"/>
</dbReference>
<evidence type="ECO:0000259" key="9">
    <source>
        <dbReference type="Pfam" id="PF02811"/>
    </source>
</evidence>
<name>A0A2G8RWS7_9APHY</name>
<feature type="domain" description="PHP" evidence="9">
    <location>
        <begin position="5"/>
        <end position="219"/>
    </location>
</feature>
<dbReference type="Proteomes" id="UP000230002">
    <property type="component" value="Unassembled WGS sequence"/>
</dbReference>
<evidence type="ECO:0000256" key="3">
    <source>
        <dbReference type="ARBA" id="ARBA00013085"/>
    </source>
</evidence>
<protein>
    <recommendedName>
        <fullName evidence="3 8">Histidinol-phosphatase</fullName>
        <shortName evidence="8">HolPase</shortName>
        <ecNumber evidence="3 8">3.1.3.15</ecNumber>
    </recommendedName>
</protein>
<reference evidence="10 11" key="1">
    <citation type="journal article" date="2015" name="Sci. Rep.">
        <title>Chromosome-level genome map provides insights into diverse defense mechanisms in the medicinal fungus Ganoderma sinense.</title>
        <authorList>
            <person name="Zhu Y."/>
            <person name="Xu J."/>
            <person name="Sun C."/>
            <person name="Zhou S."/>
            <person name="Xu H."/>
            <person name="Nelson D.R."/>
            <person name="Qian J."/>
            <person name="Song J."/>
            <person name="Luo H."/>
            <person name="Xiang L."/>
            <person name="Li Y."/>
            <person name="Xu Z."/>
            <person name="Ji A."/>
            <person name="Wang L."/>
            <person name="Lu S."/>
            <person name="Hayward A."/>
            <person name="Sun W."/>
            <person name="Li X."/>
            <person name="Schwartz D.C."/>
            <person name="Wang Y."/>
            <person name="Chen S."/>
        </authorList>
    </citation>
    <scope>NUCLEOTIDE SEQUENCE [LARGE SCALE GENOMIC DNA]</scope>
    <source>
        <strain evidence="10 11">ZZ0214-1</strain>
    </source>
</reference>
<keyword evidence="6 8" id="KW-0368">Histidine biosynthesis</keyword>
<dbReference type="CDD" id="cd12110">
    <property type="entry name" value="PHP_HisPPase_Hisj_like"/>
    <property type="match status" value="1"/>
</dbReference>
<evidence type="ECO:0000256" key="7">
    <source>
        <dbReference type="ARBA" id="ARBA00049158"/>
    </source>
</evidence>
<evidence type="ECO:0000313" key="10">
    <source>
        <dbReference type="EMBL" id="PIL25971.1"/>
    </source>
</evidence>
<dbReference type="AlphaFoldDB" id="A0A2G8RWS7"/>
<evidence type="ECO:0000256" key="2">
    <source>
        <dbReference type="ARBA" id="ARBA00009152"/>
    </source>
</evidence>
<dbReference type="PANTHER" id="PTHR21039">
    <property type="entry name" value="HISTIDINOL PHOSPHATASE-RELATED"/>
    <property type="match status" value="1"/>
</dbReference>
<sequence>MPHSHHSHSGQFCKHAAGTLEQVVQEAIHQGFETFGLTEHVPRYRTTDLYPEEVDMPLEALISQFNAFLDEAHRLKAHYAGQINLLVGLETEYITPSDLDKLSDLLHSAGSRIEYLVGSVHHVNTIPIDFDRDTFHKSLDSFSSPSVSDHDQMEAFLCSYFDAQFVLMQRFRPEIIGHFDLCRLYNPALRFSEYPAALDKLTRNIQFATSYGALFELNAAAFRKGWDDAYPGEDVVKVILQNDGRFALSDDSHGPHAVGLNYHRLVEYGRRVGITELWVLRISSSPNAAGRNVCPQRLEGQWWEYQFWKGGE</sequence>
<evidence type="ECO:0000256" key="5">
    <source>
        <dbReference type="ARBA" id="ARBA00022801"/>
    </source>
</evidence>
<dbReference type="STRING" id="1077348.A0A2G8RWS7"/>
<dbReference type="InterPro" id="IPR010140">
    <property type="entry name" value="Histidinol_P_phosphatase_HisJ"/>
</dbReference>
<comment type="pathway">
    <text evidence="1 8">Amino-acid biosynthesis; L-histidine biosynthesis; L-histidine from 5-phospho-alpha-D-ribose 1-diphosphate: step 8/9.</text>
</comment>
<evidence type="ECO:0000256" key="1">
    <source>
        <dbReference type="ARBA" id="ARBA00004970"/>
    </source>
</evidence>
<dbReference type="UniPathway" id="UPA00031">
    <property type="reaction ID" value="UER00013"/>
</dbReference>
<comment type="catalytic activity">
    <reaction evidence="7 8">
        <text>L-histidinol phosphate + H2O = L-histidinol + phosphate</text>
        <dbReference type="Rhea" id="RHEA:14465"/>
        <dbReference type="ChEBI" id="CHEBI:15377"/>
        <dbReference type="ChEBI" id="CHEBI:43474"/>
        <dbReference type="ChEBI" id="CHEBI:57699"/>
        <dbReference type="ChEBI" id="CHEBI:57980"/>
        <dbReference type="EC" id="3.1.3.15"/>
    </reaction>
</comment>
<dbReference type="InterPro" id="IPR004013">
    <property type="entry name" value="PHP_dom"/>
</dbReference>
<evidence type="ECO:0000256" key="4">
    <source>
        <dbReference type="ARBA" id="ARBA00022605"/>
    </source>
</evidence>
<comment type="caution">
    <text evidence="10">The sequence shown here is derived from an EMBL/GenBank/DDBJ whole genome shotgun (WGS) entry which is preliminary data.</text>
</comment>
<keyword evidence="5 8" id="KW-0378">Hydrolase</keyword>